<feature type="region of interest" description="Disordered" evidence="1">
    <location>
        <begin position="254"/>
        <end position="280"/>
    </location>
</feature>
<evidence type="ECO:0000313" key="2">
    <source>
        <dbReference type="EMBL" id="GGI29844.1"/>
    </source>
</evidence>
<dbReference type="InterPro" id="IPR010297">
    <property type="entry name" value="DUF900_hydrolase"/>
</dbReference>
<dbReference type="InterPro" id="IPR057572">
    <property type="entry name" value="NonGDSL"/>
</dbReference>
<evidence type="ECO:0000313" key="3">
    <source>
        <dbReference type="EMBL" id="QOZ63261.1"/>
    </source>
</evidence>
<dbReference type="Pfam" id="PF25182">
    <property type="entry name" value="NonGDSL"/>
    <property type="match status" value="1"/>
</dbReference>
<reference evidence="2" key="1">
    <citation type="journal article" date="2014" name="Int. J. Syst. Evol. Microbiol.">
        <title>Complete genome sequence of Corynebacterium casei LMG S-19264T (=DSM 44701T), isolated from a smear-ripened cheese.</title>
        <authorList>
            <consortium name="US DOE Joint Genome Institute (JGI-PGF)"/>
            <person name="Walter F."/>
            <person name="Albersmeier A."/>
            <person name="Kalinowski J."/>
            <person name="Ruckert C."/>
        </authorList>
    </citation>
    <scope>NUCLEOTIDE SEQUENCE</scope>
    <source>
        <strain evidence="2">CGMCC 1.15034</strain>
    </source>
</reference>
<sequence>MAEVPPINDPALKGQYFLAGLAKSILTGRSVKVVAIGSGDTAGQGGVLPYPARLQVALSREFTEIEFDVINSGVEGEEAPEELKRFDRDVISHAPALVIWQVGTDAIVKGHSSNEVIAAVRKGVEWIEARALDTILMGPPYVPALISSEKISQTQTMQSLISQIASEKRITVFNRFEIMRSWQYDHYIPLEQMVDPNDLEKLHLSDWATGQIADDLTDYIIDGIKGVENIYVPRATTQAGEAVNKSTDSHAQEQVAKSGKNDEGATYLDQPGSYEPPWVDDSAASRVTLLYATTRRRSNDEAKFSSEREPERTAYGIASVKAPRERLPGKPGRPTRWTAFNVTLYEGELDPRYHFVLEDFRALEKEHWLDLIAKSSSSEVLIFVHGFNVSFLDGLYMCSQVAWDIRYRGLPILFSWASAASLSLTGYMYDRESALLARDRFVELLLDLRSAGVSKLNIMAHSMGNFLVLDALQNYANRQSGLALENLMMAAPDVDAEQYQRWIEKIGPLARGMTMYASSRDKALKVSKKLARGVRAGDVPIEGPLVVHPVETIDASDVGRDILGTNHGIFASKTSILNDIKFLLQGVPAPRLVEISGMPIGAKPSKWWRYVG</sequence>
<dbReference type="PANTHER" id="PTHR36513">
    <property type="entry name" value="ABC TRANSMEMBRANE TYPE-1 DOMAIN-CONTAINING PROTEIN"/>
    <property type="match status" value="1"/>
</dbReference>
<dbReference type="InterPro" id="IPR036514">
    <property type="entry name" value="SGNH_hydro_sf"/>
</dbReference>
<dbReference type="SUPFAM" id="SSF52266">
    <property type="entry name" value="SGNH hydrolase"/>
    <property type="match status" value="1"/>
</dbReference>
<name>A0A410VEW4_9BRAD</name>
<dbReference type="OrthoDB" id="9797755at2"/>
<dbReference type="GO" id="GO:0016788">
    <property type="term" value="F:hydrolase activity, acting on ester bonds"/>
    <property type="evidence" value="ECO:0007669"/>
    <property type="project" value="UniProtKB-ARBA"/>
</dbReference>
<reference evidence="3 4" key="2">
    <citation type="submission" date="2018-06" db="EMBL/GenBank/DDBJ databases">
        <title>Comparative genomics of rhizobia nodulating Arachis hypogaea in China.</title>
        <authorList>
            <person name="Li Y."/>
        </authorList>
    </citation>
    <scope>NUCLEOTIDE SEQUENCE [LARGE SCALE GENOMIC DNA]</scope>
    <source>
        <strain evidence="3 4">CCBAU 51658</strain>
    </source>
</reference>
<keyword evidence="4" id="KW-1185">Reference proteome</keyword>
<evidence type="ECO:0008006" key="6">
    <source>
        <dbReference type="Google" id="ProtNLM"/>
    </source>
</evidence>
<dbReference type="Pfam" id="PF05990">
    <property type="entry name" value="DUF900"/>
    <property type="match status" value="1"/>
</dbReference>
<evidence type="ECO:0000256" key="1">
    <source>
        <dbReference type="SAM" id="MobiDB-lite"/>
    </source>
</evidence>
<dbReference type="EMBL" id="CP030057">
    <property type="protein sequence ID" value="QOZ63261.1"/>
    <property type="molecule type" value="Genomic_DNA"/>
</dbReference>
<dbReference type="Gene3D" id="3.40.50.1820">
    <property type="entry name" value="alpha/beta hydrolase"/>
    <property type="match status" value="1"/>
</dbReference>
<accession>A0A410VEW4</accession>
<dbReference type="Gene3D" id="3.40.50.1110">
    <property type="entry name" value="SGNH hydrolase"/>
    <property type="match status" value="1"/>
</dbReference>
<dbReference type="RefSeq" id="WP_128968840.1">
    <property type="nucleotide sequence ID" value="NZ_BMHC01000016.1"/>
</dbReference>
<dbReference type="Proteomes" id="UP000625079">
    <property type="component" value="Unassembled WGS sequence"/>
</dbReference>
<dbReference type="AlphaFoldDB" id="A0A410VEW4"/>
<dbReference type="PANTHER" id="PTHR36513:SF1">
    <property type="entry name" value="TRANSMEMBRANE PROTEIN"/>
    <property type="match status" value="1"/>
</dbReference>
<evidence type="ECO:0000313" key="5">
    <source>
        <dbReference type="Proteomes" id="UP000625079"/>
    </source>
</evidence>
<gene>
    <name evidence="2" type="ORF">GCM10010987_56490</name>
    <name evidence="3" type="ORF">XH86_34420</name>
</gene>
<dbReference type="Proteomes" id="UP000593880">
    <property type="component" value="Chromosome"/>
</dbReference>
<dbReference type="InterPro" id="IPR029058">
    <property type="entry name" value="AB_hydrolase_fold"/>
</dbReference>
<evidence type="ECO:0000313" key="4">
    <source>
        <dbReference type="Proteomes" id="UP000593880"/>
    </source>
</evidence>
<dbReference type="SUPFAM" id="SSF53474">
    <property type="entry name" value="alpha/beta-Hydrolases"/>
    <property type="match status" value="1"/>
</dbReference>
<dbReference type="EMBL" id="BMHC01000016">
    <property type="protein sequence ID" value="GGI29844.1"/>
    <property type="molecule type" value="Genomic_DNA"/>
</dbReference>
<protein>
    <recommendedName>
        <fullName evidence="6">Alpha/beta hydrolase</fullName>
    </recommendedName>
</protein>
<organism evidence="2 5">
    <name type="scientific">Bradyrhizobium guangdongense</name>
    <dbReference type="NCBI Taxonomy" id="1325090"/>
    <lineage>
        <taxon>Bacteria</taxon>
        <taxon>Pseudomonadati</taxon>
        <taxon>Pseudomonadota</taxon>
        <taxon>Alphaproteobacteria</taxon>
        <taxon>Hyphomicrobiales</taxon>
        <taxon>Nitrobacteraceae</taxon>
        <taxon>Bradyrhizobium</taxon>
    </lineage>
</organism>
<proteinExistence type="predicted"/>
<reference evidence="2" key="3">
    <citation type="submission" date="2022-12" db="EMBL/GenBank/DDBJ databases">
        <authorList>
            <person name="Sun Q."/>
            <person name="Zhou Y."/>
        </authorList>
    </citation>
    <scope>NUCLEOTIDE SEQUENCE</scope>
    <source>
        <strain evidence="2">CGMCC 1.15034</strain>
    </source>
</reference>